<keyword evidence="1 3" id="KW-0560">Oxidoreductase</keyword>
<dbReference type="Pfam" id="PF02525">
    <property type="entry name" value="Flavodoxin_2"/>
    <property type="match status" value="1"/>
</dbReference>
<evidence type="ECO:0000313" key="4">
    <source>
        <dbReference type="Proteomes" id="UP001624684"/>
    </source>
</evidence>
<reference evidence="3 4" key="1">
    <citation type="submission" date="2024-11" db="EMBL/GenBank/DDBJ databases">
        <title>First Report of Moraxella oculi in Brazil in an Infectious Bovine Keratoconjunctivitis Outbreak.</title>
        <authorList>
            <person name="Carvalho C.V."/>
            <person name="Domingues R."/>
            <person name="Coutinho C."/>
            <person name="Honorio N.T.B.S."/>
            <person name="Faza D.R.L.R."/>
            <person name="Carvalho W.A."/>
            <person name="Machado A.B.F."/>
            <person name="Martins M.F."/>
            <person name="Gaspar E.B."/>
        </authorList>
    </citation>
    <scope>NUCLEOTIDE SEQUENCE [LARGE SCALE GENOMIC DNA]</scope>
    <source>
        <strain evidence="3 4">2117LE</strain>
    </source>
</reference>
<dbReference type="Proteomes" id="UP001624684">
    <property type="component" value="Unassembled WGS sequence"/>
</dbReference>
<dbReference type="PANTHER" id="PTHR47307">
    <property type="entry name" value="GLUTATHIONE-REGULATED POTASSIUM-EFFLUX SYSTEM ANCILLARY PROTEIN KEFG"/>
    <property type="match status" value="1"/>
</dbReference>
<dbReference type="EC" id="1.6.99.-" evidence="3"/>
<evidence type="ECO:0000256" key="1">
    <source>
        <dbReference type="ARBA" id="ARBA00023002"/>
    </source>
</evidence>
<feature type="domain" description="Flavodoxin-like fold" evidence="2">
    <location>
        <begin position="2"/>
        <end position="171"/>
    </location>
</feature>
<dbReference type="InterPro" id="IPR029039">
    <property type="entry name" value="Flavoprotein-like_sf"/>
</dbReference>
<dbReference type="Gene3D" id="3.40.50.360">
    <property type="match status" value="1"/>
</dbReference>
<dbReference type="EC" id="1.-.-.-" evidence="3"/>
<protein>
    <submittedName>
        <fullName evidence="3">NAD(P)H-dependent oxidoreductase</fullName>
        <ecNumber evidence="3">1.-.-.-</ecNumber>
        <ecNumber evidence="3">1.6.99.-</ecNumber>
    </submittedName>
</protein>
<keyword evidence="4" id="KW-1185">Reference proteome</keyword>
<dbReference type="EMBL" id="JBJJXE010000011">
    <property type="protein sequence ID" value="MFL1732777.1"/>
    <property type="molecule type" value="Genomic_DNA"/>
</dbReference>
<comment type="caution">
    <text evidence="3">The sequence shown here is derived from an EMBL/GenBank/DDBJ whole genome shotgun (WGS) entry which is preliminary data.</text>
</comment>
<dbReference type="PANTHER" id="PTHR47307:SF1">
    <property type="entry name" value="GLUTATHIONE-REGULATED POTASSIUM-EFFLUX SYSTEM ANCILLARY PROTEIN KEFG"/>
    <property type="match status" value="1"/>
</dbReference>
<dbReference type="RefSeq" id="WP_407069313.1">
    <property type="nucleotide sequence ID" value="NZ_JBJJXE010000011.1"/>
</dbReference>
<name>A0ABW8UBD8_9GAMM</name>
<proteinExistence type="predicted"/>
<dbReference type="SUPFAM" id="SSF52218">
    <property type="entry name" value="Flavoproteins"/>
    <property type="match status" value="1"/>
</dbReference>
<sequence>MKNIVIISGHPDLSTSTTNSLILDEVKKQLPNVQIRELGKLYPDFNINVADEQNALANADIIVWQFPFYWYSVPALMKKWIDSVLTYGFAYGSAGDKLHSKPLIVSLSAGGDEVGYSKGGHAGREIGEFFHQFEATAHLCGMNYQTPIYSYAMDYIDGVSSSDDMAKVQNNAKSHADKLMQALNAL</sequence>
<gene>
    <name evidence="3" type="ORF">ACJHVH_07195</name>
</gene>
<dbReference type="GO" id="GO:0016491">
    <property type="term" value="F:oxidoreductase activity"/>
    <property type="evidence" value="ECO:0007669"/>
    <property type="project" value="UniProtKB-KW"/>
</dbReference>
<dbReference type="InterPro" id="IPR046980">
    <property type="entry name" value="KefG/KefF"/>
</dbReference>
<dbReference type="InterPro" id="IPR003680">
    <property type="entry name" value="Flavodoxin_fold"/>
</dbReference>
<organism evidence="3 4">
    <name type="scientific">Moraxella oculi</name>
    <dbReference type="NCBI Taxonomy" id="2940516"/>
    <lineage>
        <taxon>Bacteria</taxon>
        <taxon>Pseudomonadati</taxon>
        <taxon>Pseudomonadota</taxon>
        <taxon>Gammaproteobacteria</taxon>
        <taxon>Moraxellales</taxon>
        <taxon>Moraxellaceae</taxon>
        <taxon>Moraxella</taxon>
    </lineage>
</organism>
<accession>A0ABW8UBD8</accession>
<evidence type="ECO:0000259" key="2">
    <source>
        <dbReference type="Pfam" id="PF02525"/>
    </source>
</evidence>
<evidence type="ECO:0000313" key="3">
    <source>
        <dbReference type="EMBL" id="MFL1732777.1"/>
    </source>
</evidence>